<dbReference type="EMBL" id="CAJNOG010000444">
    <property type="protein sequence ID" value="CAF1245118.1"/>
    <property type="molecule type" value="Genomic_DNA"/>
</dbReference>
<evidence type="ECO:0000313" key="2">
    <source>
        <dbReference type="EMBL" id="CAF1245118.1"/>
    </source>
</evidence>
<proteinExistence type="predicted"/>
<name>A0A814ZMZ2_9BILA</name>
<comment type="caution">
    <text evidence="2">The sequence shown here is derived from an EMBL/GenBank/DDBJ whole genome shotgun (WGS) entry which is preliminary data.</text>
</comment>
<evidence type="ECO:0000256" key="1">
    <source>
        <dbReference type="SAM" id="MobiDB-lite"/>
    </source>
</evidence>
<accession>A0A814ZMZ2</accession>
<evidence type="ECO:0000313" key="3">
    <source>
        <dbReference type="Proteomes" id="UP000663845"/>
    </source>
</evidence>
<sequence>MASWQETDFDSLKHCTSDLDQINDSDYNLCSTTESDSHTFKTPVKNQASQKSLKKLYDRVNQIQPEKLDEELRKRNLSTR</sequence>
<gene>
    <name evidence="2" type="ORF">JYZ213_LOCUS29297</name>
</gene>
<dbReference type="Proteomes" id="UP000663845">
    <property type="component" value="Unassembled WGS sequence"/>
</dbReference>
<protein>
    <submittedName>
        <fullName evidence="2">Uncharacterized protein</fullName>
    </submittedName>
</protein>
<feature type="region of interest" description="Disordered" evidence="1">
    <location>
        <begin position="33"/>
        <end position="53"/>
    </location>
</feature>
<dbReference type="AlphaFoldDB" id="A0A814ZMZ2"/>
<organism evidence="2 3">
    <name type="scientific">Adineta steineri</name>
    <dbReference type="NCBI Taxonomy" id="433720"/>
    <lineage>
        <taxon>Eukaryota</taxon>
        <taxon>Metazoa</taxon>
        <taxon>Spiralia</taxon>
        <taxon>Gnathifera</taxon>
        <taxon>Rotifera</taxon>
        <taxon>Eurotatoria</taxon>
        <taxon>Bdelloidea</taxon>
        <taxon>Adinetida</taxon>
        <taxon>Adinetidae</taxon>
        <taxon>Adineta</taxon>
    </lineage>
</organism>
<reference evidence="2" key="1">
    <citation type="submission" date="2021-02" db="EMBL/GenBank/DDBJ databases">
        <authorList>
            <person name="Nowell W R."/>
        </authorList>
    </citation>
    <scope>NUCLEOTIDE SEQUENCE</scope>
</reference>